<evidence type="ECO:0000313" key="7">
    <source>
        <dbReference type="EMBL" id="BBL80432.1"/>
    </source>
</evidence>
<evidence type="ECO:0000313" key="8">
    <source>
        <dbReference type="Proteomes" id="UP000318065"/>
    </source>
</evidence>
<evidence type="ECO:0000256" key="3">
    <source>
        <dbReference type="ARBA" id="ARBA00022989"/>
    </source>
</evidence>
<proteinExistence type="predicted"/>
<feature type="transmembrane region" description="Helical" evidence="5">
    <location>
        <begin position="75"/>
        <end position="96"/>
    </location>
</feature>
<evidence type="ECO:0000259" key="6">
    <source>
        <dbReference type="Pfam" id="PF04893"/>
    </source>
</evidence>
<evidence type="ECO:0000256" key="2">
    <source>
        <dbReference type="ARBA" id="ARBA00022692"/>
    </source>
</evidence>
<name>A0A510HKC8_9ACTN</name>
<accession>A0A510HKC8</accession>
<organism evidence="7 8">
    <name type="scientific">Rubrobacter xylanophilus</name>
    <dbReference type="NCBI Taxonomy" id="49319"/>
    <lineage>
        <taxon>Bacteria</taxon>
        <taxon>Bacillati</taxon>
        <taxon>Actinomycetota</taxon>
        <taxon>Rubrobacteria</taxon>
        <taxon>Rubrobacterales</taxon>
        <taxon>Rubrobacteraceae</taxon>
        <taxon>Rubrobacter</taxon>
    </lineage>
</organism>
<keyword evidence="8" id="KW-1185">Reference proteome</keyword>
<dbReference type="Pfam" id="PF04893">
    <property type="entry name" value="Yip1"/>
    <property type="match status" value="1"/>
</dbReference>
<protein>
    <recommendedName>
        <fullName evidence="6">Yip1 domain-containing protein</fullName>
    </recommendedName>
</protein>
<feature type="transmembrane region" description="Helical" evidence="5">
    <location>
        <begin position="28"/>
        <end position="54"/>
    </location>
</feature>
<keyword evidence="3 5" id="KW-1133">Transmembrane helix</keyword>
<evidence type="ECO:0000256" key="4">
    <source>
        <dbReference type="ARBA" id="ARBA00023136"/>
    </source>
</evidence>
<feature type="transmembrane region" description="Helical" evidence="5">
    <location>
        <begin position="141"/>
        <end position="165"/>
    </location>
</feature>
<dbReference type="EMBL" id="AP019791">
    <property type="protein sequence ID" value="BBL80432.1"/>
    <property type="molecule type" value="Genomic_DNA"/>
</dbReference>
<sequence length="170" mass="17406">MYIALGSAFETRLLEALERAGIEATPRLVWLVLGLGGVFGLVQVVVFTLVAGLITHAVARLLGGSADAHCSVACYALAMIPSGFKAITVAVLAFLLGAENVPLTTGGVYSGGALLTLFDPFSLWAALLLGMGLAKIHGLSIVRAFGISFSIFVVGWAMSAALTAAQGALV</sequence>
<feature type="domain" description="Yip1" evidence="6">
    <location>
        <begin position="22"/>
        <end position="156"/>
    </location>
</feature>
<dbReference type="AlphaFoldDB" id="A0A510HKC8"/>
<feature type="transmembrane region" description="Helical" evidence="5">
    <location>
        <begin position="108"/>
        <end position="129"/>
    </location>
</feature>
<dbReference type="InterPro" id="IPR006977">
    <property type="entry name" value="Yip1_dom"/>
</dbReference>
<dbReference type="Proteomes" id="UP000318065">
    <property type="component" value="Chromosome"/>
</dbReference>
<gene>
    <name evidence="7" type="ORF">RxyAA322_22860</name>
</gene>
<evidence type="ECO:0000256" key="5">
    <source>
        <dbReference type="SAM" id="Phobius"/>
    </source>
</evidence>
<keyword evidence="2 5" id="KW-0812">Transmembrane</keyword>
<evidence type="ECO:0000256" key="1">
    <source>
        <dbReference type="ARBA" id="ARBA00004141"/>
    </source>
</evidence>
<comment type="subcellular location">
    <subcellularLocation>
        <location evidence="1">Membrane</location>
        <topology evidence="1">Multi-pass membrane protein</topology>
    </subcellularLocation>
</comment>
<dbReference type="GO" id="GO:0016020">
    <property type="term" value="C:membrane"/>
    <property type="evidence" value="ECO:0007669"/>
    <property type="project" value="UniProtKB-SubCell"/>
</dbReference>
<reference evidence="7" key="1">
    <citation type="journal article" date="2019" name="Microbiol. Resour. Announc.">
        <title>Complete Genome Sequence of Rubrobacter xylanophilus Strain AA3-22, Isolated from Arima Onsen in Japan.</title>
        <authorList>
            <person name="Tomariguchi N."/>
            <person name="Miyazaki K."/>
        </authorList>
    </citation>
    <scope>NUCLEOTIDE SEQUENCE [LARGE SCALE GENOMIC DNA]</scope>
    <source>
        <strain evidence="7">AA3-22</strain>
    </source>
</reference>
<keyword evidence="4 5" id="KW-0472">Membrane</keyword>